<evidence type="ECO:0000259" key="10">
    <source>
        <dbReference type="Pfam" id="PF19340"/>
    </source>
</evidence>
<sequence>MEINIPQDAITSLVDKLSEKIFTEEHSVRQNGPFKVHFNKKIVGLLRKVAFDGLLSKQDGGFVETEQNFNVKERLCIVGYKLKAYGLASKANLLEKLVSSLDFNVSRSSVYTGHLDVVSEVEAVVKILLALSKEAEMLSHDPCEVWRKVDPCYQISLNDQTSLSLDSGIVRDHQIEIDYQYFPTQIFEASPTFGIPRRGFESGGDSLQFNIFNQEPGSCGLTKWFGSKVTEDEGFEDASDGLSTSSTFSDDSGTHGLEIWDEALKSKPSRFFTWEGRKQIISKACKPYLTEAGSEIVNYLCDMRMAEACFLINSQPETLRYLHMTEFIRDCLMLLIGVPSQTFQLEKSTGSFHVSTTVRLSGCSPDALQKTLTELAKIGTNYFRLNKFTTCQRHSTLTRSSVLRAFINGLKTCLQKYRQFVITVQASRVQSVLDLSTKFREQAYELKFLSDICMCSQGFAAEYGKPKPKFPMGAKLLTYLYELCLRNMNSNVINLLLYLLKVSCTPYLRFIQQWVFKGRCVDLYKEFMIFENDVYLAYRDKHYWTNGYIMSGTDKMEGVPIFLKELSKNMFICGKSINLLKLCCPEHYICNHNVEIPVMAVVYSLSSLQRISDSSREYSEKMRKLQENIQLEWRRKENEEIHKQERLTASERKKANKALAEIEELVEKAKKALTEKKKEELNFLKQQMEDAINRKELETKQAAAEDARLVRESLRYEVTTARVDDQIAEQARQELIHYYEELSREAERREKHAVWLASRHALKHQRDTFLEEEKDKLDQMRNEITKKLASDRAQNVLENTARKKWDTSNELQKSGVKNELSGNNSSSVQDLIYNSDSVVDSRKTLPRIGQAMQSTAQAIMYPDMVPSTGDDGGSQKSGDSMHGHVKVTRATDSTIQDLMYHTSRKGVVTGPDGIADDGDATALQPTTTTGVHGTKTLTRAMDSTAQNLLYHSSEQAIVATPGGVGKIVTRAMGSTAEHLIYHSDQEKVVTSSSSRGDGSKCSGSRTMTRAMDSTAQNLLYHSSDEQMVPYKSSRGVGSAFQSTVEKEMYGDGGTRTVSNRSFEPSGNMKAILYGHDVNVDSQATTSKAFEQPSVMKDILYPETNQSDVVGGQMRSTRGSAPPSTIQNLMYRSASITEEPEKPARQPLTHEDVWLDAQFESLPDNFDILDDEPFGDIFARVMLDHPGSYHESDGILDDDLDGENDACDVLCLPVILQRCVLEPLTTQIKVVNSAVVSYFMDNLKLVGHFETLKKFLLMEDGEFSYSLTQQLFEKISSGVTPQQLCCISTLNSIMAQSIQSSVYACQSENTRSLSFVLKSIPDIFKRNDVKVLDFLELRYKIQWPVNIIVTENCITKYNRIFAFMLRLKRTAWILQDIRYSLKRMDKSASKSPQLRKIHLFRHEMSHFVNDVQGYISNQILHVSWQEFLNSLEHNVIITKLVNRGYQPHLEELLLRLNFNSYYGKNISSHNSPTFEV</sequence>
<dbReference type="Gene3D" id="1.20.120.1900">
    <property type="entry name" value="Gamma-tubulin complex, C-terminal domain"/>
    <property type="match status" value="1"/>
</dbReference>
<dbReference type="Pfam" id="PF19340">
    <property type="entry name" value="GCP6_N"/>
    <property type="match status" value="1"/>
</dbReference>
<feature type="domain" description="Gamma tubulin complex component protein N-terminal" evidence="9">
    <location>
        <begin position="328"/>
        <end position="617"/>
    </location>
</feature>
<dbReference type="InterPro" id="IPR040457">
    <property type="entry name" value="GCP_C"/>
</dbReference>
<dbReference type="OrthoDB" id="775571at2759"/>
<dbReference type="Proteomes" id="UP001152795">
    <property type="component" value="Unassembled WGS sequence"/>
</dbReference>
<dbReference type="Pfam" id="PF17681">
    <property type="entry name" value="GCP_N_terminal"/>
    <property type="match status" value="1"/>
</dbReference>
<dbReference type="GO" id="GO:0051011">
    <property type="term" value="F:microtubule minus-end binding"/>
    <property type="evidence" value="ECO:0007669"/>
    <property type="project" value="TreeGrafter"/>
</dbReference>
<feature type="compositionally biased region" description="Low complexity" evidence="7">
    <location>
        <begin position="991"/>
        <end position="1004"/>
    </location>
</feature>
<dbReference type="InterPro" id="IPR042241">
    <property type="entry name" value="GCP_C_sf"/>
</dbReference>
<evidence type="ECO:0000256" key="4">
    <source>
        <dbReference type="ARBA" id="ARBA00022701"/>
    </source>
</evidence>
<evidence type="ECO:0000256" key="5">
    <source>
        <dbReference type="ARBA" id="ARBA00023212"/>
    </source>
</evidence>
<evidence type="ECO:0000256" key="7">
    <source>
        <dbReference type="SAM" id="MobiDB-lite"/>
    </source>
</evidence>
<dbReference type="GO" id="GO:0005874">
    <property type="term" value="C:microtubule"/>
    <property type="evidence" value="ECO:0007669"/>
    <property type="project" value="UniProtKB-KW"/>
</dbReference>
<keyword evidence="6" id="KW-0175">Coiled coil</keyword>
<protein>
    <submittedName>
        <fullName evidence="11">Gamma-tubulin complex component 6</fullName>
    </submittedName>
</protein>
<keyword evidence="3" id="KW-0963">Cytoplasm</keyword>
<evidence type="ECO:0000259" key="8">
    <source>
        <dbReference type="Pfam" id="PF04130"/>
    </source>
</evidence>
<name>A0A6S7FNL0_PARCT</name>
<dbReference type="InterPro" id="IPR007259">
    <property type="entry name" value="GCP"/>
</dbReference>
<keyword evidence="12" id="KW-1185">Reference proteome</keyword>
<dbReference type="GO" id="GO:0051225">
    <property type="term" value="P:spindle assembly"/>
    <property type="evidence" value="ECO:0007669"/>
    <property type="project" value="TreeGrafter"/>
</dbReference>
<dbReference type="GO" id="GO:0043015">
    <property type="term" value="F:gamma-tubulin binding"/>
    <property type="evidence" value="ECO:0007669"/>
    <property type="project" value="InterPro"/>
</dbReference>
<evidence type="ECO:0000313" key="12">
    <source>
        <dbReference type="Proteomes" id="UP001152795"/>
    </source>
</evidence>
<dbReference type="Pfam" id="PF04130">
    <property type="entry name" value="GCP_C_terminal"/>
    <property type="match status" value="1"/>
</dbReference>
<accession>A0A6S7FNL0</accession>
<dbReference type="GO" id="GO:0000922">
    <property type="term" value="C:spindle pole"/>
    <property type="evidence" value="ECO:0007669"/>
    <property type="project" value="InterPro"/>
</dbReference>
<reference evidence="11" key="1">
    <citation type="submission" date="2020-04" db="EMBL/GenBank/DDBJ databases">
        <authorList>
            <person name="Alioto T."/>
            <person name="Alioto T."/>
            <person name="Gomez Garrido J."/>
        </authorList>
    </citation>
    <scope>NUCLEOTIDE SEQUENCE</scope>
    <source>
        <strain evidence="11">A484AB</strain>
    </source>
</reference>
<keyword evidence="4" id="KW-0493">Microtubule</keyword>
<organism evidence="11 12">
    <name type="scientific">Paramuricea clavata</name>
    <name type="common">Red gorgonian</name>
    <name type="synonym">Violescent sea-whip</name>
    <dbReference type="NCBI Taxonomy" id="317549"/>
    <lineage>
        <taxon>Eukaryota</taxon>
        <taxon>Metazoa</taxon>
        <taxon>Cnidaria</taxon>
        <taxon>Anthozoa</taxon>
        <taxon>Octocorallia</taxon>
        <taxon>Malacalcyonacea</taxon>
        <taxon>Plexauridae</taxon>
        <taxon>Paramuricea</taxon>
    </lineage>
</organism>
<feature type="domain" description="Gamma-tubulin complex component 6 N-terminal" evidence="10">
    <location>
        <begin position="230"/>
        <end position="308"/>
    </location>
</feature>
<dbReference type="GO" id="GO:0031122">
    <property type="term" value="P:cytoplasmic microtubule organization"/>
    <property type="evidence" value="ECO:0007669"/>
    <property type="project" value="TreeGrafter"/>
</dbReference>
<evidence type="ECO:0000256" key="6">
    <source>
        <dbReference type="SAM" id="Coils"/>
    </source>
</evidence>
<dbReference type="EMBL" id="CACRXK020000373">
    <property type="protein sequence ID" value="CAB3981305.1"/>
    <property type="molecule type" value="Genomic_DNA"/>
</dbReference>
<evidence type="ECO:0000256" key="2">
    <source>
        <dbReference type="ARBA" id="ARBA00010337"/>
    </source>
</evidence>
<dbReference type="InterPro" id="IPR041470">
    <property type="entry name" value="GCP_N"/>
</dbReference>
<dbReference type="GO" id="GO:0000930">
    <property type="term" value="C:gamma-tubulin complex"/>
    <property type="evidence" value="ECO:0007669"/>
    <property type="project" value="TreeGrafter"/>
</dbReference>
<evidence type="ECO:0000256" key="1">
    <source>
        <dbReference type="ARBA" id="ARBA00004245"/>
    </source>
</evidence>
<evidence type="ECO:0000256" key="3">
    <source>
        <dbReference type="ARBA" id="ARBA00022490"/>
    </source>
</evidence>
<keyword evidence="5" id="KW-0206">Cytoskeleton</keyword>
<evidence type="ECO:0000313" key="11">
    <source>
        <dbReference type="EMBL" id="CAB3981305.1"/>
    </source>
</evidence>
<dbReference type="PANTHER" id="PTHR19302">
    <property type="entry name" value="GAMMA TUBULIN COMPLEX PROTEIN"/>
    <property type="match status" value="1"/>
</dbReference>
<dbReference type="GO" id="GO:0000278">
    <property type="term" value="P:mitotic cell cycle"/>
    <property type="evidence" value="ECO:0007669"/>
    <property type="project" value="TreeGrafter"/>
</dbReference>
<dbReference type="PANTHER" id="PTHR19302:SF70">
    <property type="entry name" value="GAMMA-TUBULIN COMPLEX COMPONENT 6"/>
    <property type="match status" value="1"/>
</dbReference>
<feature type="domain" description="Gamma tubulin complex component C-terminal" evidence="8">
    <location>
        <begin position="1244"/>
        <end position="1434"/>
    </location>
</feature>
<proteinExistence type="inferred from homology"/>
<evidence type="ECO:0000259" key="9">
    <source>
        <dbReference type="Pfam" id="PF17681"/>
    </source>
</evidence>
<dbReference type="GO" id="GO:0007020">
    <property type="term" value="P:microtubule nucleation"/>
    <property type="evidence" value="ECO:0007669"/>
    <property type="project" value="InterPro"/>
</dbReference>
<gene>
    <name evidence="11" type="ORF">PACLA_8A056729</name>
</gene>
<feature type="region of interest" description="Disordered" evidence="7">
    <location>
        <begin position="799"/>
        <end position="828"/>
    </location>
</feature>
<comment type="caution">
    <text evidence="11">The sequence shown here is derived from an EMBL/GenBank/DDBJ whole genome shotgun (WGS) entry which is preliminary data.</text>
</comment>
<comment type="subcellular location">
    <subcellularLocation>
        <location evidence="1">Cytoplasm</location>
        <location evidence="1">Cytoskeleton</location>
    </subcellularLocation>
</comment>
<dbReference type="InterPro" id="IPR045818">
    <property type="entry name" value="GCP6_N"/>
</dbReference>
<feature type="region of interest" description="Disordered" evidence="7">
    <location>
        <begin position="986"/>
        <end position="1008"/>
    </location>
</feature>
<dbReference type="GO" id="GO:0051321">
    <property type="term" value="P:meiotic cell cycle"/>
    <property type="evidence" value="ECO:0007669"/>
    <property type="project" value="TreeGrafter"/>
</dbReference>
<feature type="coiled-coil region" evidence="6">
    <location>
        <begin position="608"/>
        <end position="790"/>
    </location>
</feature>
<comment type="similarity">
    <text evidence="2">Belongs to the TUBGCP family.</text>
</comment>